<evidence type="ECO:0000313" key="1">
    <source>
        <dbReference type="EMBL" id="KAJ6816608.1"/>
    </source>
</evidence>
<comment type="caution">
    <text evidence="1">The sequence shown here is derived from an EMBL/GenBank/DDBJ whole genome shotgun (WGS) entry which is preliminary data.</text>
</comment>
<sequence>MASRLSPTVYFLGGSVDEAVAYDGSEWSRDSSIPVRQ</sequence>
<evidence type="ECO:0000313" key="2">
    <source>
        <dbReference type="Proteomes" id="UP001140949"/>
    </source>
</evidence>
<dbReference type="AlphaFoldDB" id="A0AAX6FKC8"/>
<gene>
    <name evidence="1" type="ORF">M6B38_414900</name>
</gene>
<keyword evidence="2" id="KW-1185">Reference proteome</keyword>
<reference evidence="1" key="2">
    <citation type="submission" date="2023-04" db="EMBL/GenBank/DDBJ databases">
        <authorList>
            <person name="Bruccoleri R.E."/>
            <person name="Oakeley E.J."/>
            <person name="Faust A.-M."/>
            <person name="Dessus-Babus S."/>
            <person name="Altorfer M."/>
            <person name="Burckhardt D."/>
            <person name="Oertli M."/>
            <person name="Naumann U."/>
            <person name="Petersen F."/>
            <person name="Wong J."/>
        </authorList>
    </citation>
    <scope>NUCLEOTIDE SEQUENCE</scope>
    <source>
        <strain evidence="1">GSM-AAB239-AS_SAM_17_03QT</strain>
        <tissue evidence="1">Leaf</tissue>
    </source>
</reference>
<organism evidence="1 2">
    <name type="scientific">Iris pallida</name>
    <name type="common">Sweet iris</name>
    <dbReference type="NCBI Taxonomy" id="29817"/>
    <lineage>
        <taxon>Eukaryota</taxon>
        <taxon>Viridiplantae</taxon>
        <taxon>Streptophyta</taxon>
        <taxon>Embryophyta</taxon>
        <taxon>Tracheophyta</taxon>
        <taxon>Spermatophyta</taxon>
        <taxon>Magnoliopsida</taxon>
        <taxon>Liliopsida</taxon>
        <taxon>Asparagales</taxon>
        <taxon>Iridaceae</taxon>
        <taxon>Iridoideae</taxon>
        <taxon>Irideae</taxon>
        <taxon>Iris</taxon>
    </lineage>
</organism>
<dbReference type="Proteomes" id="UP001140949">
    <property type="component" value="Unassembled WGS sequence"/>
</dbReference>
<name>A0AAX6FKC8_IRIPA</name>
<reference evidence="1" key="1">
    <citation type="journal article" date="2023" name="GigaByte">
        <title>Genome assembly of the bearded iris, Iris pallida Lam.</title>
        <authorList>
            <person name="Bruccoleri R.E."/>
            <person name="Oakeley E.J."/>
            <person name="Faust A.M.E."/>
            <person name="Altorfer M."/>
            <person name="Dessus-Babus S."/>
            <person name="Burckhardt D."/>
            <person name="Oertli M."/>
            <person name="Naumann U."/>
            <person name="Petersen F."/>
            <person name="Wong J."/>
        </authorList>
    </citation>
    <scope>NUCLEOTIDE SEQUENCE</scope>
    <source>
        <strain evidence="1">GSM-AAB239-AS_SAM_17_03QT</strain>
    </source>
</reference>
<protein>
    <submittedName>
        <fullName evidence="1">Uncharacterized protein</fullName>
    </submittedName>
</protein>
<accession>A0AAX6FKC8</accession>
<proteinExistence type="predicted"/>
<dbReference type="EMBL" id="JANAVB010028196">
    <property type="protein sequence ID" value="KAJ6816608.1"/>
    <property type="molecule type" value="Genomic_DNA"/>
</dbReference>